<keyword evidence="3" id="KW-0863">Zinc-finger</keyword>
<dbReference type="GO" id="GO:0033314">
    <property type="term" value="P:mitotic DNA replication checkpoint signaling"/>
    <property type="evidence" value="ECO:0007669"/>
    <property type="project" value="TreeGrafter"/>
</dbReference>
<feature type="region of interest" description="Disordered" evidence="7">
    <location>
        <begin position="234"/>
        <end position="257"/>
    </location>
</feature>
<dbReference type="SUPFAM" id="SSF57667">
    <property type="entry name" value="beta-beta-alpha zinc fingers"/>
    <property type="match status" value="1"/>
</dbReference>
<dbReference type="PANTHER" id="PTHR13278">
    <property type="entry name" value="ZINC FINGER PROTEIN 830"/>
    <property type="match status" value="1"/>
</dbReference>
<evidence type="ECO:0000313" key="9">
    <source>
        <dbReference type="Proteomes" id="UP000664169"/>
    </source>
</evidence>
<proteinExistence type="predicted"/>
<dbReference type="InterPro" id="IPR040050">
    <property type="entry name" value="ZNF830-like"/>
</dbReference>
<dbReference type="OrthoDB" id="77607at2759"/>
<feature type="compositionally biased region" description="Polar residues" evidence="7">
    <location>
        <begin position="137"/>
        <end position="153"/>
    </location>
</feature>
<evidence type="ECO:0000256" key="5">
    <source>
        <dbReference type="ARBA" id="ARBA00023054"/>
    </source>
</evidence>
<evidence type="ECO:0000256" key="7">
    <source>
        <dbReference type="SAM" id="MobiDB-lite"/>
    </source>
</evidence>
<sequence length="327" mass="35760">MADVRALLRNERLARRIAHPNAIYSSSGTLSCNVCNLRLQADSLWGPHLAGKVHRQNLQRQQSAPSASLSVAKPPSSTSTMTMPHTTNGTGRKRKADDEDVEDIHFNGKKRKAADYESEDDTRQESTSAVGEVSMPSAFTNGSSSTKTNTDIPSKQDEMDEEESGNTESTKELISSTTAIPAASGVDEDEYAAFEAAIADVTADNESTQRPAVSALMSGADIAAAPITAAELASRQADELNQQRKGRDAEIDGEKEDAARALEEEFDEMDQLEARVRKLREMRERLRTTLPAKSVSEEQAEEDTIQPSVAESDDDEDDDGYDDDWRF</sequence>
<feature type="compositionally biased region" description="Low complexity" evidence="7">
    <location>
        <begin position="74"/>
        <end position="87"/>
    </location>
</feature>
<dbReference type="Proteomes" id="UP000664169">
    <property type="component" value="Unassembled WGS sequence"/>
</dbReference>
<feature type="compositionally biased region" description="Acidic residues" evidence="7">
    <location>
        <begin position="311"/>
        <end position="327"/>
    </location>
</feature>
<feature type="region of interest" description="Disordered" evidence="7">
    <location>
        <begin position="286"/>
        <end position="327"/>
    </location>
</feature>
<evidence type="ECO:0000256" key="4">
    <source>
        <dbReference type="ARBA" id="ARBA00022833"/>
    </source>
</evidence>
<feature type="compositionally biased region" description="Polar residues" evidence="7">
    <location>
        <begin position="166"/>
        <end position="179"/>
    </location>
</feature>
<accession>A0A8H3EQG4</accession>
<gene>
    <name evidence="8" type="ORF">GOMPHAMPRED_006794</name>
</gene>
<keyword evidence="6" id="KW-0539">Nucleus</keyword>
<feature type="compositionally biased region" description="Polar residues" evidence="7">
    <location>
        <begin position="58"/>
        <end position="69"/>
    </location>
</feature>
<keyword evidence="4" id="KW-0862">Zinc</keyword>
<dbReference type="InterPro" id="IPR036236">
    <property type="entry name" value="Znf_C2H2_sf"/>
</dbReference>
<dbReference type="GO" id="GO:0033260">
    <property type="term" value="P:nuclear DNA replication"/>
    <property type="evidence" value="ECO:0007669"/>
    <property type="project" value="TreeGrafter"/>
</dbReference>
<protein>
    <recommendedName>
        <fullName evidence="10">Coiled-coil domain-containing protein 16</fullName>
    </recommendedName>
</protein>
<dbReference type="GO" id="GO:0044773">
    <property type="term" value="P:mitotic DNA damage checkpoint signaling"/>
    <property type="evidence" value="ECO:0007669"/>
    <property type="project" value="TreeGrafter"/>
</dbReference>
<evidence type="ECO:0000256" key="2">
    <source>
        <dbReference type="ARBA" id="ARBA00022723"/>
    </source>
</evidence>
<feature type="compositionally biased region" description="Basic and acidic residues" evidence="7">
    <location>
        <begin position="236"/>
        <end position="257"/>
    </location>
</feature>
<evidence type="ECO:0000256" key="6">
    <source>
        <dbReference type="ARBA" id="ARBA00023242"/>
    </source>
</evidence>
<keyword evidence="5" id="KW-0175">Coiled coil</keyword>
<dbReference type="PANTHER" id="PTHR13278:SF0">
    <property type="entry name" value="ZINC FINGER PROTEIN 830"/>
    <property type="match status" value="1"/>
</dbReference>
<name>A0A8H3EQG4_9LECA</name>
<dbReference type="GO" id="GO:0008270">
    <property type="term" value="F:zinc ion binding"/>
    <property type="evidence" value="ECO:0007669"/>
    <property type="project" value="UniProtKB-KW"/>
</dbReference>
<evidence type="ECO:0000256" key="1">
    <source>
        <dbReference type="ARBA" id="ARBA00004123"/>
    </source>
</evidence>
<comment type="subcellular location">
    <subcellularLocation>
        <location evidence="1">Nucleus</location>
    </subcellularLocation>
</comment>
<dbReference type="GO" id="GO:0003676">
    <property type="term" value="F:nucleic acid binding"/>
    <property type="evidence" value="ECO:0007669"/>
    <property type="project" value="InterPro"/>
</dbReference>
<dbReference type="GO" id="GO:0005681">
    <property type="term" value="C:spliceosomal complex"/>
    <property type="evidence" value="ECO:0007669"/>
    <property type="project" value="InterPro"/>
</dbReference>
<dbReference type="EMBL" id="CAJPDQ010000005">
    <property type="protein sequence ID" value="CAF9909539.1"/>
    <property type="molecule type" value="Genomic_DNA"/>
</dbReference>
<reference evidence="8" key="1">
    <citation type="submission" date="2021-03" db="EMBL/GenBank/DDBJ databases">
        <authorList>
            <person name="Tagirdzhanova G."/>
        </authorList>
    </citation>
    <scope>NUCLEOTIDE SEQUENCE</scope>
</reference>
<dbReference type="AlphaFoldDB" id="A0A8H3EQG4"/>
<evidence type="ECO:0008006" key="10">
    <source>
        <dbReference type="Google" id="ProtNLM"/>
    </source>
</evidence>
<evidence type="ECO:0000313" key="8">
    <source>
        <dbReference type="EMBL" id="CAF9909539.1"/>
    </source>
</evidence>
<keyword evidence="2" id="KW-0479">Metal-binding</keyword>
<dbReference type="PROSITE" id="PS51257">
    <property type="entry name" value="PROKAR_LIPOPROTEIN"/>
    <property type="match status" value="1"/>
</dbReference>
<evidence type="ECO:0000256" key="3">
    <source>
        <dbReference type="ARBA" id="ARBA00022771"/>
    </source>
</evidence>
<comment type="caution">
    <text evidence="8">The sequence shown here is derived from an EMBL/GenBank/DDBJ whole genome shotgun (WGS) entry which is preliminary data.</text>
</comment>
<feature type="region of interest" description="Disordered" evidence="7">
    <location>
        <begin position="56"/>
        <end position="185"/>
    </location>
</feature>
<keyword evidence="9" id="KW-1185">Reference proteome</keyword>
<organism evidence="8 9">
    <name type="scientific">Gomphillus americanus</name>
    <dbReference type="NCBI Taxonomy" id="1940652"/>
    <lineage>
        <taxon>Eukaryota</taxon>
        <taxon>Fungi</taxon>
        <taxon>Dikarya</taxon>
        <taxon>Ascomycota</taxon>
        <taxon>Pezizomycotina</taxon>
        <taxon>Lecanoromycetes</taxon>
        <taxon>OSLEUM clade</taxon>
        <taxon>Ostropomycetidae</taxon>
        <taxon>Ostropales</taxon>
        <taxon>Graphidaceae</taxon>
        <taxon>Gomphilloideae</taxon>
        <taxon>Gomphillus</taxon>
    </lineage>
</organism>